<evidence type="ECO:0000313" key="3">
    <source>
        <dbReference type="Proteomes" id="UP000291404"/>
    </source>
</evidence>
<feature type="chain" id="PRO_5020808358" evidence="1">
    <location>
        <begin position="21"/>
        <end position="101"/>
    </location>
</feature>
<reference evidence="2 3" key="1">
    <citation type="submission" date="2017-12" db="EMBL/GenBank/DDBJ databases">
        <authorList>
            <person name="Pombert J.-F."/>
            <person name="Haag K.L."/>
            <person name="Ebert D."/>
        </authorList>
    </citation>
    <scope>NUCLEOTIDE SEQUENCE [LARGE SCALE GENOMIC DNA]</scope>
    <source>
        <strain evidence="2">BE-OM-2</strain>
    </source>
</reference>
<accession>A0A4V2JVF5</accession>
<sequence>MKYTFAFLTFFLLCCFECSFFKNQRVKAKVSVTNPIVDVTTLKVLIFLKKVYKDKDTPVECYNDTIIKKIYSKFQNYIENNEQFDTNQVKHDIQELIKFMR</sequence>
<keyword evidence="1" id="KW-0732">Signal</keyword>
<evidence type="ECO:0000256" key="1">
    <source>
        <dbReference type="SAM" id="SignalP"/>
    </source>
</evidence>
<comment type="caution">
    <text evidence="2">The sequence shown here is derived from an EMBL/GenBank/DDBJ whole genome shotgun (WGS) entry which is preliminary data.</text>
</comment>
<proteinExistence type="predicted"/>
<evidence type="ECO:0000313" key="2">
    <source>
        <dbReference type="EMBL" id="TBU03872.1"/>
    </source>
</evidence>
<dbReference type="AlphaFoldDB" id="A0A4V2JVF5"/>
<dbReference type="Proteomes" id="UP000291404">
    <property type="component" value="Unassembled WGS sequence"/>
</dbReference>
<gene>
    <name evidence="2" type="ORF">CWI36_0848p0030</name>
</gene>
<organism evidence="2 3">
    <name type="scientific">Hamiltosporidium magnivora</name>
    <dbReference type="NCBI Taxonomy" id="148818"/>
    <lineage>
        <taxon>Eukaryota</taxon>
        <taxon>Fungi</taxon>
        <taxon>Fungi incertae sedis</taxon>
        <taxon>Microsporidia</taxon>
        <taxon>Dubosqiidae</taxon>
        <taxon>Hamiltosporidium</taxon>
    </lineage>
</organism>
<protein>
    <submittedName>
        <fullName evidence="2">Uncharacterized protein</fullName>
    </submittedName>
</protein>
<dbReference type="VEuPathDB" id="MicrosporidiaDB:CWI39_1511p0010"/>
<name>A0A4V2JVF5_9MICR</name>
<dbReference type="VEuPathDB" id="MicrosporidiaDB:CWI36_0848p0030"/>
<feature type="signal peptide" evidence="1">
    <location>
        <begin position="1"/>
        <end position="20"/>
    </location>
</feature>
<keyword evidence="3" id="KW-1185">Reference proteome</keyword>
<dbReference type="EMBL" id="PITI01000848">
    <property type="protein sequence ID" value="TBU03872.1"/>
    <property type="molecule type" value="Genomic_DNA"/>
</dbReference>